<sequence>MIRLGLRCLPSHGRHDLAWLARLTGSLQEIYEFLLRTEIGAHLAADRDLRRLTDDERQLVIDGQAIEAGSPLVKVRAGSTRVELRTRAPDGTPVQALACLALMLESGPEVAAWPGHVKQAWFGESLAAARARQAHDWIRRSAVVHIVQDGSSGKSVKKRRKGEDLPAGVRRSPPLA</sequence>
<dbReference type="EMBL" id="BONY01000031">
    <property type="protein sequence ID" value="GIH06925.1"/>
    <property type="molecule type" value="Genomic_DNA"/>
</dbReference>
<comment type="caution">
    <text evidence="2">The sequence shown here is derived from an EMBL/GenBank/DDBJ whole genome shotgun (WGS) entry which is preliminary data.</text>
</comment>
<name>A0A8J3VHW2_9ACTN</name>
<organism evidence="2 3">
    <name type="scientific">Rhizocola hellebori</name>
    <dbReference type="NCBI Taxonomy" id="1392758"/>
    <lineage>
        <taxon>Bacteria</taxon>
        <taxon>Bacillati</taxon>
        <taxon>Actinomycetota</taxon>
        <taxon>Actinomycetes</taxon>
        <taxon>Micromonosporales</taxon>
        <taxon>Micromonosporaceae</taxon>
        <taxon>Rhizocola</taxon>
    </lineage>
</organism>
<protein>
    <submittedName>
        <fullName evidence="2">Uncharacterized protein</fullName>
    </submittedName>
</protein>
<proteinExistence type="predicted"/>
<evidence type="ECO:0000256" key="1">
    <source>
        <dbReference type="SAM" id="MobiDB-lite"/>
    </source>
</evidence>
<dbReference type="AlphaFoldDB" id="A0A8J3VHW2"/>
<dbReference type="RefSeq" id="WP_203910732.1">
    <property type="nucleotide sequence ID" value="NZ_BONY01000031.1"/>
</dbReference>
<accession>A0A8J3VHW2</accession>
<keyword evidence="3" id="KW-1185">Reference proteome</keyword>
<evidence type="ECO:0000313" key="2">
    <source>
        <dbReference type="EMBL" id="GIH06925.1"/>
    </source>
</evidence>
<dbReference type="Proteomes" id="UP000612899">
    <property type="component" value="Unassembled WGS sequence"/>
</dbReference>
<evidence type="ECO:0000313" key="3">
    <source>
        <dbReference type="Proteomes" id="UP000612899"/>
    </source>
</evidence>
<reference evidence="2" key="1">
    <citation type="submission" date="2021-01" db="EMBL/GenBank/DDBJ databases">
        <title>Whole genome shotgun sequence of Rhizocola hellebori NBRC 109834.</title>
        <authorList>
            <person name="Komaki H."/>
            <person name="Tamura T."/>
        </authorList>
    </citation>
    <scope>NUCLEOTIDE SEQUENCE</scope>
    <source>
        <strain evidence="2">NBRC 109834</strain>
    </source>
</reference>
<feature type="region of interest" description="Disordered" evidence="1">
    <location>
        <begin position="149"/>
        <end position="176"/>
    </location>
</feature>
<gene>
    <name evidence="2" type="ORF">Rhe02_49920</name>
</gene>